<dbReference type="Proteomes" id="UP000318405">
    <property type="component" value="Unassembled WGS sequence"/>
</dbReference>
<feature type="domain" description="HTH tetR-type" evidence="5">
    <location>
        <begin position="13"/>
        <end position="73"/>
    </location>
</feature>
<evidence type="ECO:0000313" key="7">
    <source>
        <dbReference type="Proteomes" id="UP000318405"/>
    </source>
</evidence>
<dbReference type="InterPro" id="IPR011075">
    <property type="entry name" value="TetR_C"/>
</dbReference>
<organism evidence="6 7">
    <name type="scientific">Verticiella sediminum</name>
    <dbReference type="NCBI Taxonomy" id="1247510"/>
    <lineage>
        <taxon>Bacteria</taxon>
        <taxon>Pseudomonadati</taxon>
        <taxon>Pseudomonadota</taxon>
        <taxon>Betaproteobacteria</taxon>
        <taxon>Burkholderiales</taxon>
        <taxon>Alcaligenaceae</taxon>
        <taxon>Verticiella</taxon>
    </lineage>
</organism>
<feature type="DNA-binding region" description="H-T-H motif" evidence="4">
    <location>
        <begin position="36"/>
        <end position="55"/>
    </location>
</feature>
<comment type="caution">
    <text evidence="6">The sequence shown here is derived from an EMBL/GenBank/DDBJ whole genome shotgun (WGS) entry which is preliminary data.</text>
</comment>
<keyword evidence="3" id="KW-0804">Transcription</keyword>
<dbReference type="Gene3D" id="1.10.10.60">
    <property type="entry name" value="Homeodomain-like"/>
    <property type="match status" value="1"/>
</dbReference>
<evidence type="ECO:0000259" key="5">
    <source>
        <dbReference type="PROSITE" id="PS50977"/>
    </source>
</evidence>
<evidence type="ECO:0000256" key="3">
    <source>
        <dbReference type="ARBA" id="ARBA00023163"/>
    </source>
</evidence>
<protein>
    <submittedName>
        <fullName evidence="6">TetR/AcrR family transcriptional regulator</fullName>
    </submittedName>
</protein>
<evidence type="ECO:0000313" key="6">
    <source>
        <dbReference type="EMBL" id="TSH88986.1"/>
    </source>
</evidence>
<dbReference type="PANTHER" id="PTHR47506">
    <property type="entry name" value="TRANSCRIPTIONAL REGULATORY PROTEIN"/>
    <property type="match status" value="1"/>
</dbReference>
<dbReference type="PANTHER" id="PTHR47506:SF6">
    <property type="entry name" value="HTH-TYPE TRANSCRIPTIONAL REPRESSOR NEMR"/>
    <property type="match status" value="1"/>
</dbReference>
<dbReference type="Pfam" id="PF00440">
    <property type="entry name" value="TetR_N"/>
    <property type="match status" value="1"/>
</dbReference>
<sequence>MSPPSRHASRKGEHTRVIILDHALRLAGAGGIDALTIGTLAESASMSKSGVFAHFGSREDLQIAVVQEYHQRFQQRVFEAAMREPRGLPRVQALFDGWIAQATDEIEQGCIYLGGAFEYDDRPGPVRDALAASITVWRGALVRACAQAVACGHMRTDTDTEQLVFELMGLILALHMHARFLKHADALARTRQGVAHRLAQTLATPA</sequence>
<dbReference type="SUPFAM" id="SSF48498">
    <property type="entry name" value="Tetracyclin repressor-like, C-terminal domain"/>
    <property type="match status" value="1"/>
</dbReference>
<dbReference type="Pfam" id="PF16925">
    <property type="entry name" value="TetR_C_13"/>
    <property type="match status" value="1"/>
</dbReference>
<dbReference type="PROSITE" id="PS50977">
    <property type="entry name" value="HTH_TETR_2"/>
    <property type="match status" value="1"/>
</dbReference>
<dbReference type="InterPro" id="IPR036271">
    <property type="entry name" value="Tet_transcr_reg_TetR-rel_C_sf"/>
</dbReference>
<evidence type="ECO:0000256" key="1">
    <source>
        <dbReference type="ARBA" id="ARBA00023015"/>
    </source>
</evidence>
<keyword evidence="1" id="KW-0805">Transcription regulation</keyword>
<evidence type="ECO:0000256" key="2">
    <source>
        <dbReference type="ARBA" id="ARBA00023125"/>
    </source>
</evidence>
<dbReference type="Gene3D" id="1.10.357.10">
    <property type="entry name" value="Tetracycline Repressor, domain 2"/>
    <property type="match status" value="1"/>
</dbReference>
<dbReference type="EMBL" id="VLTJ01000042">
    <property type="protein sequence ID" value="TSH88986.1"/>
    <property type="molecule type" value="Genomic_DNA"/>
</dbReference>
<gene>
    <name evidence="6" type="ORF">FOZ76_25525</name>
</gene>
<evidence type="ECO:0000256" key="4">
    <source>
        <dbReference type="PROSITE-ProRule" id="PRU00335"/>
    </source>
</evidence>
<dbReference type="GO" id="GO:0003677">
    <property type="term" value="F:DNA binding"/>
    <property type="evidence" value="ECO:0007669"/>
    <property type="project" value="UniProtKB-UniRule"/>
</dbReference>
<dbReference type="AlphaFoldDB" id="A0A556A7X6"/>
<dbReference type="InterPro" id="IPR009057">
    <property type="entry name" value="Homeodomain-like_sf"/>
</dbReference>
<proteinExistence type="predicted"/>
<dbReference type="RefSeq" id="WP_143951102.1">
    <property type="nucleotide sequence ID" value="NZ_BAABMB010000005.1"/>
</dbReference>
<keyword evidence="7" id="KW-1185">Reference proteome</keyword>
<dbReference type="InterPro" id="IPR001647">
    <property type="entry name" value="HTH_TetR"/>
</dbReference>
<reference evidence="6 7" key="1">
    <citation type="submission" date="2019-07" db="EMBL/GenBank/DDBJ databases">
        <title>Qingshengfaniella alkalisoli gen. nov., sp. nov., isolated from saline soil.</title>
        <authorList>
            <person name="Xu L."/>
            <person name="Huang X.-X."/>
            <person name="Sun J.-Q."/>
        </authorList>
    </citation>
    <scope>NUCLEOTIDE SEQUENCE [LARGE SCALE GENOMIC DNA]</scope>
    <source>
        <strain evidence="6 7">DSM 27279</strain>
    </source>
</reference>
<dbReference type="SUPFAM" id="SSF46689">
    <property type="entry name" value="Homeodomain-like"/>
    <property type="match status" value="1"/>
</dbReference>
<keyword evidence="2 4" id="KW-0238">DNA-binding</keyword>
<dbReference type="OrthoDB" id="326421at2"/>
<accession>A0A556A7X6</accession>
<name>A0A556A7X6_9BURK</name>